<proteinExistence type="predicted"/>
<dbReference type="EMBL" id="LSRX01004697">
    <property type="protein sequence ID" value="OLP73827.1"/>
    <property type="molecule type" value="Genomic_DNA"/>
</dbReference>
<organism evidence="2 3">
    <name type="scientific">Symbiodinium microadriaticum</name>
    <name type="common">Dinoflagellate</name>
    <name type="synonym">Zooxanthella microadriatica</name>
    <dbReference type="NCBI Taxonomy" id="2951"/>
    <lineage>
        <taxon>Eukaryota</taxon>
        <taxon>Sar</taxon>
        <taxon>Alveolata</taxon>
        <taxon>Dinophyceae</taxon>
        <taxon>Suessiales</taxon>
        <taxon>Symbiodiniaceae</taxon>
        <taxon>Symbiodinium</taxon>
    </lineage>
</organism>
<evidence type="ECO:0000313" key="3">
    <source>
        <dbReference type="Proteomes" id="UP000186817"/>
    </source>
</evidence>
<keyword evidence="3" id="KW-1185">Reference proteome</keyword>
<comment type="caution">
    <text evidence="2">The sequence shown here is derived from an EMBL/GenBank/DDBJ whole genome shotgun (WGS) entry which is preliminary data.</text>
</comment>
<gene>
    <name evidence="2" type="ORF">AK812_SmicGene46809</name>
</gene>
<feature type="compositionally biased region" description="Basic and acidic residues" evidence="1">
    <location>
        <begin position="1"/>
        <end position="17"/>
    </location>
</feature>
<protein>
    <submittedName>
        <fullName evidence="2">Uncharacterized protein</fullName>
    </submittedName>
</protein>
<sequence length="44" mass="5107">ERFDRHLAKMTQRKEASADSIEEATARFNEWFSRMMQAGDTVGT</sequence>
<feature type="region of interest" description="Disordered" evidence="1">
    <location>
        <begin position="1"/>
        <end position="21"/>
    </location>
</feature>
<name>A0A1Q9BT39_SYMMI</name>
<accession>A0A1Q9BT39</accession>
<reference evidence="2 3" key="1">
    <citation type="submission" date="2016-02" db="EMBL/GenBank/DDBJ databases">
        <title>Genome analysis of coral dinoflagellate symbionts highlights evolutionary adaptations to a symbiotic lifestyle.</title>
        <authorList>
            <person name="Aranda M."/>
            <person name="Li Y."/>
            <person name="Liew Y.J."/>
            <person name="Baumgarten S."/>
            <person name="Simakov O."/>
            <person name="Wilson M."/>
            <person name="Piel J."/>
            <person name="Ashoor H."/>
            <person name="Bougouffa S."/>
            <person name="Bajic V.B."/>
            <person name="Ryu T."/>
            <person name="Ravasi T."/>
            <person name="Bayer T."/>
            <person name="Micklem G."/>
            <person name="Kim H."/>
            <person name="Bhak J."/>
            <person name="Lajeunesse T.C."/>
            <person name="Voolstra C.R."/>
        </authorList>
    </citation>
    <scope>NUCLEOTIDE SEQUENCE [LARGE SCALE GENOMIC DNA]</scope>
    <source>
        <strain evidence="2 3">CCMP2467</strain>
    </source>
</reference>
<feature type="non-terminal residue" evidence="2">
    <location>
        <position position="1"/>
    </location>
</feature>
<dbReference type="Proteomes" id="UP000186817">
    <property type="component" value="Unassembled WGS sequence"/>
</dbReference>
<evidence type="ECO:0000256" key="1">
    <source>
        <dbReference type="SAM" id="MobiDB-lite"/>
    </source>
</evidence>
<evidence type="ECO:0000313" key="2">
    <source>
        <dbReference type="EMBL" id="OLP73827.1"/>
    </source>
</evidence>
<dbReference type="AlphaFoldDB" id="A0A1Q9BT39"/>